<dbReference type="EMBL" id="ADCP02000001">
    <property type="protein sequence ID" value="EFV44037.1"/>
    <property type="molecule type" value="Genomic_DNA"/>
</dbReference>
<keyword evidence="1" id="KW-0436">Ligase</keyword>
<dbReference type="GO" id="GO:0016874">
    <property type="term" value="F:ligase activity"/>
    <property type="evidence" value="ECO:0007669"/>
    <property type="project" value="UniProtKB-KW"/>
</dbReference>
<dbReference type="GeneID" id="78085291"/>
<dbReference type="Gene3D" id="3.30.470.20">
    <property type="entry name" value="ATP-grasp fold, B domain"/>
    <property type="match status" value="1"/>
</dbReference>
<dbReference type="GO" id="GO:0046872">
    <property type="term" value="F:metal ion binding"/>
    <property type="evidence" value="ECO:0007669"/>
    <property type="project" value="InterPro"/>
</dbReference>
<dbReference type="PANTHER" id="PTHR43585:SF2">
    <property type="entry name" value="ATP-GRASP ENZYME FSQD"/>
    <property type="match status" value="1"/>
</dbReference>
<dbReference type="HOGENOM" id="CLU_061134_0_0_7"/>
<keyword evidence="7" id="KW-1185">Reference proteome</keyword>
<dbReference type="STRING" id="563192.HMPREF0179_02152"/>
<dbReference type="Proteomes" id="UP000006034">
    <property type="component" value="Unassembled WGS sequence"/>
</dbReference>
<dbReference type="InterPro" id="IPR052032">
    <property type="entry name" value="ATP-dep_AA_Ligase"/>
</dbReference>
<evidence type="ECO:0000259" key="5">
    <source>
        <dbReference type="PROSITE" id="PS50975"/>
    </source>
</evidence>
<comment type="caution">
    <text evidence="6">The sequence shown here is derived from an EMBL/GenBank/DDBJ whole genome shotgun (WGS) entry which is preliminary data.</text>
</comment>
<dbReference type="RefSeq" id="WP_005027957.1">
    <property type="nucleotide sequence ID" value="NZ_KE150238.1"/>
</dbReference>
<reference evidence="6 7" key="1">
    <citation type="submission" date="2010-10" db="EMBL/GenBank/DDBJ databases">
        <authorList>
            <consortium name="The Broad Institute Genome Sequencing Platform"/>
            <person name="Ward D."/>
            <person name="Earl A."/>
            <person name="Feldgarden M."/>
            <person name="Young S.K."/>
            <person name="Gargeya S."/>
            <person name="Zeng Q."/>
            <person name="Alvarado L."/>
            <person name="Berlin A."/>
            <person name="Bochicchio J."/>
            <person name="Chapman S.B."/>
            <person name="Chen Z."/>
            <person name="Freedman E."/>
            <person name="Gellesch M."/>
            <person name="Goldberg J."/>
            <person name="Griggs A."/>
            <person name="Gujja S."/>
            <person name="Heilman E."/>
            <person name="Heiman D."/>
            <person name="Howarth C."/>
            <person name="Mehta T."/>
            <person name="Neiman D."/>
            <person name="Pearson M."/>
            <person name="Roberts A."/>
            <person name="Saif S."/>
            <person name="Shea T."/>
            <person name="Shenoy N."/>
            <person name="Sisk P."/>
            <person name="Stolte C."/>
            <person name="Sykes S."/>
            <person name="White J."/>
            <person name="Yandava C."/>
            <person name="Allen-Vercoe E."/>
            <person name="Sibley C."/>
            <person name="Ambrose C.E."/>
            <person name="Strauss J."/>
            <person name="Daigneault M."/>
            <person name="Haas B."/>
            <person name="Nusbaum C."/>
            <person name="Birren B."/>
        </authorList>
    </citation>
    <scope>NUCLEOTIDE SEQUENCE [LARGE SCALE GENOMIC DNA]</scope>
    <source>
        <strain evidence="6 7">3_1_6</strain>
    </source>
</reference>
<dbReference type="eggNOG" id="COG1181">
    <property type="taxonomic scope" value="Bacteria"/>
</dbReference>
<evidence type="ECO:0000256" key="1">
    <source>
        <dbReference type="ARBA" id="ARBA00022598"/>
    </source>
</evidence>
<protein>
    <recommendedName>
        <fullName evidence="5">ATP-grasp domain-containing protein</fullName>
    </recommendedName>
</protein>
<dbReference type="InterPro" id="IPR011761">
    <property type="entry name" value="ATP-grasp"/>
</dbReference>
<name>E5Y7I7_BILW3</name>
<dbReference type="SUPFAM" id="SSF56059">
    <property type="entry name" value="Glutathione synthetase ATP-binding domain-like"/>
    <property type="match status" value="1"/>
</dbReference>
<gene>
    <name evidence="6" type="ORF">HMPREF0179_02152</name>
</gene>
<evidence type="ECO:0000313" key="7">
    <source>
        <dbReference type="Proteomes" id="UP000006034"/>
    </source>
</evidence>
<sequence length="382" mass="43476">MILLDRPYVSKHFLNYLERSGQPVLETPFTAGLARDYGLNLVDDAEAEKRCRNGERLYTSSENALEWIHAHLGDMPVARHIDAMKDKAALRRLLAGMYPDFFFREIPVGELGKTDVSGWKKPFILKPSVGFFSLGVYTITSDDDWTAAVADIERNLRESRDRFPESVVDQSSFLVEEYITGEEFAVDVYFDGEGEPVILNIFTHRFASLSDVSDRLYYTGKDVIEANKARFEAFFRKVNALMGIRDFPAHVELRVEGDRILPIEFNAMRFAGLCTTDMAYFAFGINTVDCYLNDRKPVFDAILRGREGKIYSMVILDKPKSLPPSSAFDYDRLAAHFAKVLELRKVDVPELPVFGFAFTESDAGRTEELDTILQSDLTEFLR</sequence>
<keyword evidence="3 4" id="KW-0067">ATP-binding</keyword>
<evidence type="ECO:0000256" key="3">
    <source>
        <dbReference type="ARBA" id="ARBA00022840"/>
    </source>
</evidence>
<keyword evidence="2 4" id="KW-0547">Nucleotide-binding</keyword>
<dbReference type="OrthoDB" id="6964321at2"/>
<evidence type="ECO:0000256" key="4">
    <source>
        <dbReference type="PROSITE-ProRule" id="PRU00409"/>
    </source>
</evidence>
<proteinExistence type="predicted"/>
<dbReference type="Pfam" id="PF13535">
    <property type="entry name" value="ATP-grasp_4"/>
    <property type="match status" value="1"/>
</dbReference>
<evidence type="ECO:0000256" key="2">
    <source>
        <dbReference type="ARBA" id="ARBA00022741"/>
    </source>
</evidence>
<feature type="domain" description="ATP-grasp" evidence="5">
    <location>
        <begin position="87"/>
        <end position="296"/>
    </location>
</feature>
<reference evidence="6 7" key="2">
    <citation type="submission" date="2013-04" db="EMBL/GenBank/DDBJ databases">
        <title>The Genome Sequence of Bilophila wadsworthia 3_1_6.</title>
        <authorList>
            <consortium name="The Broad Institute Genomics Platform"/>
            <person name="Earl A."/>
            <person name="Ward D."/>
            <person name="Feldgarden M."/>
            <person name="Gevers D."/>
            <person name="Sibley C."/>
            <person name="Strauss J."/>
            <person name="Allen-Vercoe E."/>
            <person name="Walker B."/>
            <person name="Young S."/>
            <person name="Zeng Q."/>
            <person name="Gargeya S."/>
            <person name="Fitzgerald M."/>
            <person name="Haas B."/>
            <person name="Abouelleil A."/>
            <person name="Allen A.W."/>
            <person name="Alvarado L."/>
            <person name="Arachchi H.M."/>
            <person name="Berlin A.M."/>
            <person name="Chapman S.B."/>
            <person name="Gainer-Dewar J."/>
            <person name="Goldberg J."/>
            <person name="Griggs A."/>
            <person name="Gujja S."/>
            <person name="Hansen M."/>
            <person name="Howarth C."/>
            <person name="Imamovic A."/>
            <person name="Ireland A."/>
            <person name="Larimer J."/>
            <person name="McCowan C."/>
            <person name="Murphy C."/>
            <person name="Pearson M."/>
            <person name="Poon T.W."/>
            <person name="Priest M."/>
            <person name="Roberts A."/>
            <person name="Saif S."/>
            <person name="Shea T."/>
            <person name="Sisk P."/>
            <person name="Sykes S."/>
            <person name="Wortman J."/>
            <person name="Nusbaum C."/>
            <person name="Birren B."/>
        </authorList>
    </citation>
    <scope>NUCLEOTIDE SEQUENCE [LARGE SCALE GENOMIC DNA]</scope>
    <source>
        <strain evidence="6 7">3_1_6</strain>
    </source>
</reference>
<evidence type="ECO:0000313" key="6">
    <source>
        <dbReference type="EMBL" id="EFV44037.1"/>
    </source>
</evidence>
<dbReference type="PROSITE" id="PS50975">
    <property type="entry name" value="ATP_GRASP"/>
    <property type="match status" value="1"/>
</dbReference>
<dbReference type="PANTHER" id="PTHR43585">
    <property type="entry name" value="FUMIPYRROLE BIOSYNTHESIS PROTEIN C"/>
    <property type="match status" value="1"/>
</dbReference>
<dbReference type="AlphaFoldDB" id="E5Y7I7"/>
<accession>E5Y7I7</accession>
<dbReference type="GO" id="GO:0005524">
    <property type="term" value="F:ATP binding"/>
    <property type="evidence" value="ECO:0007669"/>
    <property type="project" value="UniProtKB-UniRule"/>
</dbReference>
<organism evidence="6 7">
    <name type="scientific">Bilophila wadsworthia (strain 3_1_6)</name>
    <dbReference type="NCBI Taxonomy" id="563192"/>
    <lineage>
        <taxon>Bacteria</taxon>
        <taxon>Pseudomonadati</taxon>
        <taxon>Thermodesulfobacteriota</taxon>
        <taxon>Desulfovibrionia</taxon>
        <taxon>Desulfovibrionales</taxon>
        <taxon>Desulfovibrionaceae</taxon>
        <taxon>Bilophila</taxon>
    </lineage>
</organism>